<evidence type="ECO:0000313" key="3">
    <source>
        <dbReference type="EMBL" id="TDO28289.1"/>
    </source>
</evidence>
<keyword evidence="4" id="KW-1185">Reference proteome</keyword>
<dbReference type="Pfam" id="PF03807">
    <property type="entry name" value="F420_oxidored"/>
    <property type="match status" value="1"/>
</dbReference>
<reference evidence="3 4" key="1">
    <citation type="submission" date="2019-03" db="EMBL/GenBank/DDBJ databases">
        <title>Genomic Encyclopedia of Archaeal and Bacterial Type Strains, Phase II (KMG-II): from individual species to whole genera.</title>
        <authorList>
            <person name="Goeker M."/>
        </authorList>
    </citation>
    <scope>NUCLEOTIDE SEQUENCE [LARGE SCALE GENOMIC DNA]</scope>
    <source>
        <strain evidence="3 4">DSM 28323</strain>
    </source>
</reference>
<dbReference type="PANTHER" id="PTHR40459">
    <property type="entry name" value="CONSERVED HYPOTHETICAL ALANINE AND LEUCINE RICH PROTEIN"/>
    <property type="match status" value="1"/>
</dbReference>
<proteinExistence type="predicted"/>
<gene>
    <name evidence="3" type="ORF">BC659_0352</name>
</gene>
<dbReference type="Gene3D" id="1.10.1040.20">
    <property type="entry name" value="ProC-like, C-terminal domain"/>
    <property type="match status" value="1"/>
</dbReference>
<dbReference type="Gene3D" id="3.40.50.720">
    <property type="entry name" value="NAD(P)-binding Rossmann-like Domain"/>
    <property type="match status" value="1"/>
</dbReference>
<dbReference type="SUPFAM" id="SSF51735">
    <property type="entry name" value="NAD(P)-binding Rossmann-fold domains"/>
    <property type="match status" value="1"/>
</dbReference>
<dbReference type="SUPFAM" id="SSF48179">
    <property type="entry name" value="6-phosphogluconate dehydrogenase C-terminal domain-like"/>
    <property type="match status" value="1"/>
</dbReference>
<dbReference type="Proteomes" id="UP000295741">
    <property type="component" value="Unassembled WGS sequence"/>
</dbReference>
<dbReference type="InterPro" id="IPR028939">
    <property type="entry name" value="P5C_Rdtase_cat_N"/>
</dbReference>
<evidence type="ECO:0000313" key="4">
    <source>
        <dbReference type="Proteomes" id="UP000295741"/>
    </source>
</evidence>
<feature type="domain" description="DUF2520" evidence="2">
    <location>
        <begin position="119"/>
        <end position="243"/>
    </location>
</feature>
<name>A0A4R6IZG8_9BACT</name>
<comment type="caution">
    <text evidence="3">The sequence shown here is derived from an EMBL/GenBank/DDBJ whole genome shotgun (WGS) entry which is preliminary data.</text>
</comment>
<feature type="domain" description="Pyrroline-5-carboxylate reductase catalytic N-terminal" evidence="1">
    <location>
        <begin position="2"/>
        <end position="79"/>
    </location>
</feature>
<protein>
    <submittedName>
        <fullName evidence="3">Putative short-subunit dehydrogenase-like oxidoreductase (DUF2520 family)</fullName>
    </submittedName>
</protein>
<dbReference type="AlphaFoldDB" id="A0A4R6IZG8"/>
<evidence type="ECO:0000259" key="2">
    <source>
        <dbReference type="Pfam" id="PF10728"/>
    </source>
</evidence>
<dbReference type="PANTHER" id="PTHR40459:SF1">
    <property type="entry name" value="CONSERVED HYPOTHETICAL ALANINE AND LEUCINE RICH PROTEIN"/>
    <property type="match status" value="1"/>
</dbReference>
<dbReference type="Pfam" id="PF10728">
    <property type="entry name" value="DUF2520"/>
    <property type="match status" value="1"/>
</dbReference>
<dbReference type="InterPro" id="IPR018931">
    <property type="entry name" value="DUF2520"/>
</dbReference>
<dbReference type="InterPro" id="IPR008927">
    <property type="entry name" value="6-PGluconate_DH-like_C_sf"/>
</dbReference>
<dbReference type="InterPro" id="IPR036291">
    <property type="entry name" value="NAD(P)-bd_dom_sf"/>
</dbReference>
<organism evidence="3 4">
    <name type="scientific">Sediminibacterium goheungense</name>
    <dbReference type="NCBI Taxonomy" id="1086393"/>
    <lineage>
        <taxon>Bacteria</taxon>
        <taxon>Pseudomonadati</taxon>
        <taxon>Bacteroidota</taxon>
        <taxon>Chitinophagia</taxon>
        <taxon>Chitinophagales</taxon>
        <taxon>Chitinophagaceae</taxon>
        <taxon>Sediminibacterium</taxon>
    </lineage>
</organism>
<accession>A0A4R6IZG8</accession>
<dbReference type="InterPro" id="IPR037108">
    <property type="entry name" value="TM1727-like_C_sf"/>
</dbReference>
<dbReference type="EMBL" id="SNWP01000010">
    <property type="protein sequence ID" value="TDO28289.1"/>
    <property type="molecule type" value="Genomic_DNA"/>
</dbReference>
<sequence length="250" mass="27306">MIGAGNVAHVLGRTLKKAGHTIVSIWNRDPAKAVLLAGELSAKAVEQPEELPDDADIYILAVSDHAIAELLPMLSISKGILIHNAGTVGIGILSQSAKQYGVLWPMKMLRSSMNELGDCTMVIDGNDEATRRLLFELAGQLVGRVTVADDLKRQKMHLIAAIGSNFTNHMYHLAADYCKETGIDFSLFYPLIASTALQIQTAYPGDVQAGPAFRGDKGTLERHRELLSDNEALLHLYDEITASIRKKFDR</sequence>
<evidence type="ECO:0000259" key="1">
    <source>
        <dbReference type="Pfam" id="PF03807"/>
    </source>
</evidence>